<gene>
    <name evidence="2" type="ORF">J2Z65_003387</name>
</gene>
<reference evidence="2 3" key="1">
    <citation type="submission" date="2021-03" db="EMBL/GenBank/DDBJ databases">
        <title>Genomic Encyclopedia of Type Strains, Phase IV (KMG-IV): sequencing the most valuable type-strain genomes for metagenomic binning, comparative biology and taxonomic classification.</title>
        <authorList>
            <person name="Goeker M."/>
        </authorList>
    </citation>
    <scope>NUCLEOTIDE SEQUENCE [LARGE SCALE GENOMIC DNA]</scope>
    <source>
        <strain evidence="2 3">DSM 24950</strain>
    </source>
</reference>
<accession>A0ABS4I1Z4</accession>
<proteinExistence type="predicted"/>
<comment type="caution">
    <text evidence="2">The sequence shown here is derived from an EMBL/GenBank/DDBJ whole genome shotgun (WGS) entry which is preliminary data.</text>
</comment>
<dbReference type="EMBL" id="JAGGKV010000008">
    <property type="protein sequence ID" value="MBP1964164.1"/>
    <property type="molecule type" value="Genomic_DNA"/>
</dbReference>
<evidence type="ECO:0000256" key="1">
    <source>
        <dbReference type="SAM" id="Phobius"/>
    </source>
</evidence>
<keyword evidence="1" id="KW-1133">Transmembrane helix</keyword>
<organism evidence="2 3">
    <name type="scientific">Paenibacillus aceris</name>
    <dbReference type="NCBI Taxonomy" id="869555"/>
    <lineage>
        <taxon>Bacteria</taxon>
        <taxon>Bacillati</taxon>
        <taxon>Bacillota</taxon>
        <taxon>Bacilli</taxon>
        <taxon>Bacillales</taxon>
        <taxon>Paenibacillaceae</taxon>
        <taxon>Paenibacillus</taxon>
    </lineage>
</organism>
<evidence type="ECO:0000313" key="2">
    <source>
        <dbReference type="EMBL" id="MBP1964164.1"/>
    </source>
</evidence>
<keyword evidence="1" id="KW-0472">Membrane</keyword>
<name>A0ABS4I1Z4_9BACL</name>
<protein>
    <submittedName>
        <fullName evidence="2">Uncharacterized protein</fullName>
    </submittedName>
</protein>
<keyword evidence="1" id="KW-0812">Transmembrane</keyword>
<sequence>MLKYGYLLRSILLLKNSVRSLLFHTFICFKTILIILGFEFKISNELGLVNIFLYYLFGRFFLTKLTDWKKEISSILPVFIVGLIF</sequence>
<feature type="transmembrane region" description="Helical" evidence="1">
    <location>
        <begin position="46"/>
        <end position="62"/>
    </location>
</feature>
<dbReference type="Proteomes" id="UP001519344">
    <property type="component" value="Unassembled WGS sequence"/>
</dbReference>
<keyword evidence="3" id="KW-1185">Reference proteome</keyword>
<feature type="transmembrane region" description="Helical" evidence="1">
    <location>
        <begin position="21"/>
        <end position="40"/>
    </location>
</feature>
<evidence type="ECO:0000313" key="3">
    <source>
        <dbReference type="Proteomes" id="UP001519344"/>
    </source>
</evidence>